<evidence type="ECO:0000256" key="12">
    <source>
        <dbReference type="RuleBase" id="RU079119"/>
    </source>
</evidence>
<proteinExistence type="inferred from homology"/>
<keyword evidence="3 11" id="KW-0812">Transmembrane</keyword>
<evidence type="ECO:0000256" key="7">
    <source>
        <dbReference type="ARBA" id="ARBA00023139"/>
    </source>
</evidence>
<keyword evidence="8 11" id="KW-0449">Lipoprotein</keyword>
<comment type="function">
    <text evidence="11">Mediates the reversible addition of palmitate to target proteins, thereby regulating their membrane association and biological function.</text>
</comment>
<evidence type="ECO:0000256" key="5">
    <source>
        <dbReference type="ARBA" id="ARBA00022989"/>
    </source>
</evidence>
<dbReference type="GO" id="GO:0005789">
    <property type="term" value="C:endoplasmic reticulum membrane"/>
    <property type="evidence" value="ECO:0007669"/>
    <property type="project" value="UniProtKB-SubCell"/>
</dbReference>
<keyword evidence="6 11" id="KW-0472">Membrane</keyword>
<evidence type="ECO:0000256" key="2">
    <source>
        <dbReference type="ARBA" id="ARBA00022679"/>
    </source>
</evidence>
<dbReference type="Pfam" id="PF01529">
    <property type="entry name" value="DHHC"/>
    <property type="match status" value="1"/>
</dbReference>
<keyword evidence="7 11" id="KW-0564">Palmitate</keyword>
<dbReference type="AlphaFoldDB" id="A0A9P4ID03"/>
<dbReference type="InterPro" id="IPR001594">
    <property type="entry name" value="Palmitoyltrfase_DHHC"/>
</dbReference>
<feature type="domain" description="Palmitoyltransferase DHHC" evidence="14">
    <location>
        <begin position="84"/>
        <end position="212"/>
    </location>
</feature>
<evidence type="ECO:0000256" key="9">
    <source>
        <dbReference type="ARBA" id="ARBA00023315"/>
    </source>
</evidence>
<dbReference type="InterPro" id="IPR039859">
    <property type="entry name" value="PFA4/ZDH16/20/ERF2-like"/>
</dbReference>
<feature type="transmembrane region" description="Helical" evidence="11 12">
    <location>
        <begin position="6"/>
        <end position="30"/>
    </location>
</feature>
<evidence type="ECO:0000313" key="15">
    <source>
        <dbReference type="EMBL" id="KAF2099305.1"/>
    </source>
</evidence>
<dbReference type="GO" id="GO:0019706">
    <property type="term" value="F:protein-cysteine S-palmitoyltransferase activity"/>
    <property type="evidence" value="ECO:0007669"/>
    <property type="project" value="UniProtKB-UniRule"/>
</dbReference>
<dbReference type="EC" id="2.3.1.225" evidence="11"/>
<keyword evidence="5 11" id="KW-1133">Transmembrane helix</keyword>
<gene>
    <name evidence="11" type="primary">PFA4</name>
    <name evidence="15" type="ORF">NA57DRAFT_65445</name>
</gene>
<evidence type="ECO:0000256" key="8">
    <source>
        <dbReference type="ARBA" id="ARBA00023288"/>
    </source>
</evidence>
<dbReference type="Proteomes" id="UP000799772">
    <property type="component" value="Unassembled WGS sequence"/>
</dbReference>
<comment type="similarity">
    <text evidence="11">Belongs to the DHHC palmitoyltransferase family. PFA4 subfamily.</text>
</comment>
<dbReference type="HAMAP" id="MF_03199">
    <property type="entry name" value="DHHC_PAT_PFA4"/>
    <property type="match status" value="1"/>
</dbReference>
<dbReference type="PANTHER" id="PTHR12246">
    <property type="entry name" value="PALMITOYLTRANSFERASE ZDHHC16"/>
    <property type="match status" value="1"/>
</dbReference>
<feature type="compositionally biased region" description="Acidic residues" evidence="13">
    <location>
        <begin position="363"/>
        <end position="378"/>
    </location>
</feature>
<evidence type="ECO:0000256" key="1">
    <source>
        <dbReference type="ARBA" id="ARBA00004141"/>
    </source>
</evidence>
<comment type="caution">
    <text evidence="15">The sequence shown here is derived from an EMBL/GenBank/DDBJ whole genome shotgun (WGS) entry which is preliminary data.</text>
</comment>
<keyword evidence="2 11" id="KW-0808">Transferase</keyword>
<feature type="transmembrane region" description="Helical" evidence="11 12">
    <location>
        <begin position="134"/>
        <end position="152"/>
    </location>
</feature>
<name>A0A9P4ID03_9PEZI</name>
<organism evidence="15 16">
    <name type="scientific">Rhizodiscina lignyota</name>
    <dbReference type="NCBI Taxonomy" id="1504668"/>
    <lineage>
        <taxon>Eukaryota</taxon>
        <taxon>Fungi</taxon>
        <taxon>Dikarya</taxon>
        <taxon>Ascomycota</taxon>
        <taxon>Pezizomycotina</taxon>
        <taxon>Dothideomycetes</taxon>
        <taxon>Pleosporomycetidae</taxon>
        <taxon>Aulographales</taxon>
        <taxon>Rhizodiscinaceae</taxon>
        <taxon>Rhizodiscina</taxon>
    </lineage>
</organism>
<evidence type="ECO:0000313" key="16">
    <source>
        <dbReference type="Proteomes" id="UP000799772"/>
    </source>
</evidence>
<comment type="caution">
    <text evidence="11">Lacks conserved residue(s) required for the propagation of feature annotation.</text>
</comment>
<comment type="subcellular location">
    <subcellularLocation>
        <location evidence="11">Endoplasmic reticulum membrane</location>
        <topology evidence="11">Multi-pass membrane protein</topology>
    </subcellularLocation>
    <subcellularLocation>
        <location evidence="1">Membrane</location>
        <topology evidence="1">Multi-pass membrane protein</topology>
    </subcellularLocation>
</comment>
<evidence type="ECO:0000256" key="10">
    <source>
        <dbReference type="ARBA" id="ARBA00048048"/>
    </source>
</evidence>
<evidence type="ECO:0000256" key="6">
    <source>
        <dbReference type="ARBA" id="ARBA00023136"/>
    </source>
</evidence>
<sequence length="421" mass="48103">MQLPSLASLAVPAVLILVSFLGYSSQYLFLYIEPQPLTRDELLKFNILLAALFICYARACTTDPGRLPAEADKGDSEEVNVDRRPRWCRKCNAAKWPRAHHCKTCGRCIPKMDHHCPWTVNCVSHTTYPHFIRFVFYAVAAMGYLLKLLYVRDAVIWRNRNLPMYLGPSVPQLVHLLLLNVANSLTFFALIILLVGSLWNLAVNQTTIETWEIERHEALLRRARHFGGYLDGPEGTRIKIVKQEFPYDIGIWKNIAQGMGSSNPLSWFWPLSRTPSVASGISFETNGFEDPSVSWPPPDPDRITRKFAGPEASPVFTVDESESNQARIEAFRQRQQKDLQRWQKGDGEATVRKRKTFHKRFDDDDNDTDEPAGDESGEEGWKNSEGERLKDFGVDEEVEFYDEEDLPLAKLIEKRRAAASR</sequence>
<comment type="catalytic activity">
    <reaction evidence="10 11 12">
        <text>L-cysteinyl-[protein] + hexadecanoyl-CoA = S-hexadecanoyl-L-cysteinyl-[protein] + CoA</text>
        <dbReference type="Rhea" id="RHEA:36683"/>
        <dbReference type="Rhea" id="RHEA-COMP:10131"/>
        <dbReference type="Rhea" id="RHEA-COMP:11032"/>
        <dbReference type="ChEBI" id="CHEBI:29950"/>
        <dbReference type="ChEBI" id="CHEBI:57287"/>
        <dbReference type="ChEBI" id="CHEBI:57379"/>
        <dbReference type="ChEBI" id="CHEBI:74151"/>
        <dbReference type="EC" id="2.3.1.225"/>
    </reaction>
</comment>
<dbReference type="PROSITE" id="PS50216">
    <property type="entry name" value="DHHC"/>
    <property type="match status" value="1"/>
</dbReference>
<keyword evidence="16" id="KW-1185">Reference proteome</keyword>
<protein>
    <recommendedName>
        <fullName evidence="11">Palmitoyltransferase PFA4</fullName>
        <ecNumber evidence="11">2.3.1.225</ecNumber>
    </recommendedName>
    <alternativeName>
        <fullName evidence="11">Protein S-acyltransferase</fullName>
        <shortName evidence="11">PAT</shortName>
    </alternativeName>
    <alternativeName>
        <fullName evidence="11">Protein fatty acyltransferase 4</fullName>
    </alternativeName>
</protein>
<comment type="domain">
    <text evidence="11 12">The DHHC domain is required for palmitoyltransferase activity.</text>
</comment>
<reference evidence="15" key="1">
    <citation type="journal article" date="2020" name="Stud. Mycol.">
        <title>101 Dothideomycetes genomes: a test case for predicting lifestyles and emergence of pathogens.</title>
        <authorList>
            <person name="Haridas S."/>
            <person name="Albert R."/>
            <person name="Binder M."/>
            <person name="Bloem J."/>
            <person name="Labutti K."/>
            <person name="Salamov A."/>
            <person name="Andreopoulos B."/>
            <person name="Baker S."/>
            <person name="Barry K."/>
            <person name="Bills G."/>
            <person name="Bluhm B."/>
            <person name="Cannon C."/>
            <person name="Castanera R."/>
            <person name="Culley D."/>
            <person name="Daum C."/>
            <person name="Ezra D."/>
            <person name="Gonzalez J."/>
            <person name="Henrissat B."/>
            <person name="Kuo A."/>
            <person name="Liang C."/>
            <person name="Lipzen A."/>
            <person name="Lutzoni F."/>
            <person name="Magnuson J."/>
            <person name="Mondo S."/>
            <person name="Nolan M."/>
            <person name="Ohm R."/>
            <person name="Pangilinan J."/>
            <person name="Park H.-J."/>
            <person name="Ramirez L."/>
            <person name="Alfaro M."/>
            <person name="Sun H."/>
            <person name="Tritt A."/>
            <person name="Yoshinaga Y."/>
            <person name="Zwiers L.-H."/>
            <person name="Turgeon B."/>
            <person name="Goodwin S."/>
            <person name="Spatafora J."/>
            <person name="Crous P."/>
            <person name="Grigoriev I."/>
        </authorList>
    </citation>
    <scope>NUCLEOTIDE SEQUENCE</scope>
    <source>
        <strain evidence="15">CBS 133067</strain>
    </source>
</reference>
<keyword evidence="4 11" id="KW-0256">Endoplasmic reticulum</keyword>
<feature type="region of interest" description="Disordered" evidence="13">
    <location>
        <begin position="355"/>
        <end position="394"/>
    </location>
</feature>
<dbReference type="InterPro" id="IPR033682">
    <property type="entry name" value="PFA4"/>
</dbReference>
<dbReference type="EMBL" id="ML978125">
    <property type="protein sequence ID" value="KAF2099305.1"/>
    <property type="molecule type" value="Genomic_DNA"/>
</dbReference>
<accession>A0A9P4ID03</accession>
<evidence type="ECO:0000256" key="4">
    <source>
        <dbReference type="ARBA" id="ARBA00022824"/>
    </source>
</evidence>
<feature type="active site" description="S-palmitoyl cysteine intermediate" evidence="11">
    <location>
        <position position="116"/>
    </location>
</feature>
<keyword evidence="9 11" id="KW-0012">Acyltransferase</keyword>
<feature type="compositionally biased region" description="Basic and acidic residues" evidence="13">
    <location>
        <begin position="379"/>
        <end position="393"/>
    </location>
</feature>
<evidence type="ECO:0000256" key="11">
    <source>
        <dbReference type="HAMAP-Rule" id="MF_03199"/>
    </source>
</evidence>
<feature type="transmembrane region" description="Helical" evidence="11 12">
    <location>
        <begin position="173"/>
        <end position="199"/>
    </location>
</feature>
<evidence type="ECO:0000256" key="13">
    <source>
        <dbReference type="SAM" id="MobiDB-lite"/>
    </source>
</evidence>
<evidence type="ECO:0000259" key="14">
    <source>
        <dbReference type="Pfam" id="PF01529"/>
    </source>
</evidence>
<dbReference type="OrthoDB" id="331948at2759"/>
<evidence type="ECO:0000256" key="3">
    <source>
        <dbReference type="ARBA" id="ARBA00022692"/>
    </source>
</evidence>